<proteinExistence type="predicted"/>
<dbReference type="EMBL" id="LR797086">
    <property type="protein sequence ID" value="CAB4186295.1"/>
    <property type="molecule type" value="Genomic_DNA"/>
</dbReference>
<evidence type="ECO:0000313" key="3">
    <source>
        <dbReference type="EMBL" id="CAB4204440.1"/>
    </source>
</evidence>
<gene>
    <name evidence="2" type="ORF">UFOVP1138_63</name>
    <name evidence="3" type="ORF">UFOVP1394_60</name>
    <name evidence="1" type="ORF">UFOVP975_57</name>
</gene>
<protein>
    <submittedName>
        <fullName evidence="2">Uncharacterized protein</fullName>
    </submittedName>
</protein>
<evidence type="ECO:0000313" key="1">
    <source>
        <dbReference type="EMBL" id="CAB4174491.1"/>
    </source>
</evidence>
<accession>A0A6J5R079</accession>
<organism evidence="2">
    <name type="scientific">uncultured Caudovirales phage</name>
    <dbReference type="NCBI Taxonomy" id="2100421"/>
    <lineage>
        <taxon>Viruses</taxon>
        <taxon>Duplodnaviria</taxon>
        <taxon>Heunggongvirae</taxon>
        <taxon>Uroviricota</taxon>
        <taxon>Caudoviricetes</taxon>
        <taxon>Peduoviridae</taxon>
        <taxon>Maltschvirus</taxon>
        <taxon>Maltschvirus maltsch</taxon>
    </lineage>
</organism>
<dbReference type="EMBL" id="LR797345">
    <property type="protein sequence ID" value="CAB4204440.1"/>
    <property type="molecule type" value="Genomic_DNA"/>
</dbReference>
<sequence>MDKSYVTMEQKQCPICGTIEDCGSILMDTRIVKGKTRKTFEPKTLTGYGLCKEHKKMFDDGFLACIEVTSNTQRTTIKMENANRTGNIIHIKREAANNIFNTEIEPHIEMIFIQPGVIEKIQKMTQGE</sequence>
<dbReference type="EMBL" id="LR796921">
    <property type="protein sequence ID" value="CAB4174491.1"/>
    <property type="molecule type" value="Genomic_DNA"/>
</dbReference>
<evidence type="ECO:0000313" key="2">
    <source>
        <dbReference type="EMBL" id="CAB4186295.1"/>
    </source>
</evidence>
<reference evidence="2" key="1">
    <citation type="submission" date="2020-05" db="EMBL/GenBank/DDBJ databases">
        <authorList>
            <person name="Chiriac C."/>
            <person name="Salcher M."/>
            <person name="Ghai R."/>
            <person name="Kavagutti S V."/>
        </authorList>
    </citation>
    <scope>NUCLEOTIDE SEQUENCE</scope>
</reference>
<name>A0A6J5R079_9CAUD</name>